<protein>
    <submittedName>
        <fullName evidence="1">Uncharacterized protein</fullName>
    </submittedName>
</protein>
<dbReference type="EMBL" id="UINC01001170">
    <property type="protein sequence ID" value="SUZ73159.1"/>
    <property type="molecule type" value="Genomic_DNA"/>
</dbReference>
<organism evidence="1">
    <name type="scientific">marine metagenome</name>
    <dbReference type="NCBI Taxonomy" id="408172"/>
    <lineage>
        <taxon>unclassified sequences</taxon>
        <taxon>metagenomes</taxon>
        <taxon>ecological metagenomes</taxon>
    </lineage>
</organism>
<dbReference type="AlphaFoldDB" id="A0A381Q4A8"/>
<name>A0A381Q4A8_9ZZZZ</name>
<gene>
    <name evidence="1" type="ORF">METZ01_LOCUS26013</name>
</gene>
<reference evidence="1" key="1">
    <citation type="submission" date="2018-05" db="EMBL/GenBank/DDBJ databases">
        <authorList>
            <person name="Lanie J.A."/>
            <person name="Ng W.-L."/>
            <person name="Kazmierczak K.M."/>
            <person name="Andrzejewski T.M."/>
            <person name="Davidsen T.M."/>
            <person name="Wayne K.J."/>
            <person name="Tettelin H."/>
            <person name="Glass J.I."/>
            <person name="Rusch D."/>
            <person name="Podicherti R."/>
            <person name="Tsui H.-C.T."/>
            <person name="Winkler M.E."/>
        </authorList>
    </citation>
    <scope>NUCLEOTIDE SEQUENCE</scope>
</reference>
<accession>A0A381Q4A8</accession>
<proteinExistence type="predicted"/>
<evidence type="ECO:0000313" key="1">
    <source>
        <dbReference type="EMBL" id="SUZ73159.1"/>
    </source>
</evidence>
<sequence>MLKSIFIDSVIVPLSNSRSVLKSTSVTCSSINSSTLGFSTS</sequence>